<dbReference type="PANTHER" id="PTHR30346">
    <property type="entry name" value="TRANSCRIPTIONAL DUAL REGULATOR HCAR-RELATED"/>
    <property type="match status" value="1"/>
</dbReference>
<comment type="caution">
    <text evidence="6">The sequence shown here is derived from an EMBL/GenBank/DDBJ whole genome shotgun (WGS) entry which is preliminary data.</text>
</comment>
<keyword evidence="7" id="KW-1185">Reference proteome</keyword>
<keyword evidence="4" id="KW-0804">Transcription</keyword>
<evidence type="ECO:0000256" key="2">
    <source>
        <dbReference type="ARBA" id="ARBA00023015"/>
    </source>
</evidence>
<sequence length="318" mass="34241">MELRQIQYFVAVAEQLHFGRAAEQLHIGQPTVSQQVRRLERELRTQLFDRSTRTVSLTPAGQALLPEARELLTALDSLTAKAQHLAASDTTTFRVGIGSAVGQRLDDFLDALTTASNGACFEFQTLPARTRLEQLRAGRLDAAFIRGIDSAPGLRLLPLWCDPMVVALPASHPRAAESRLDLADLAELPLLVASRTANPVLFETVTAACRKAGFEPTVGPPSTGLQDTLAGISAGTPGWTPIYPTAVNAVSSRRVMVLPLDGDPITIRMSLALREDADPNLMELLATASAQLRDTIAREGETCAELTPEVSGSNEIRT</sequence>
<dbReference type="Pfam" id="PF00126">
    <property type="entry name" value="HTH_1"/>
    <property type="match status" value="1"/>
</dbReference>
<dbReference type="SUPFAM" id="SSF46785">
    <property type="entry name" value="Winged helix' DNA-binding domain"/>
    <property type="match status" value="1"/>
</dbReference>
<dbReference type="PRINTS" id="PR00039">
    <property type="entry name" value="HTHLYSR"/>
</dbReference>
<keyword evidence="3 6" id="KW-0238">DNA-binding</keyword>
<gene>
    <name evidence="6" type="ORF">HNR23_004383</name>
</gene>
<dbReference type="InterPro" id="IPR005119">
    <property type="entry name" value="LysR_subst-bd"/>
</dbReference>
<dbReference type="Proteomes" id="UP000546642">
    <property type="component" value="Unassembled WGS sequence"/>
</dbReference>
<dbReference type="GO" id="GO:0032993">
    <property type="term" value="C:protein-DNA complex"/>
    <property type="evidence" value="ECO:0007669"/>
    <property type="project" value="TreeGrafter"/>
</dbReference>
<dbReference type="GO" id="GO:0003677">
    <property type="term" value="F:DNA binding"/>
    <property type="evidence" value="ECO:0007669"/>
    <property type="project" value="UniProtKB-KW"/>
</dbReference>
<evidence type="ECO:0000256" key="4">
    <source>
        <dbReference type="ARBA" id="ARBA00023163"/>
    </source>
</evidence>
<dbReference type="Pfam" id="PF03466">
    <property type="entry name" value="LysR_substrate"/>
    <property type="match status" value="1"/>
</dbReference>
<evidence type="ECO:0000256" key="1">
    <source>
        <dbReference type="ARBA" id="ARBA00009437"/>
    </source>
</evidence>
<organism evidence="6 7">
    <name type="scientific">Nocardiopsis mwathae</name>
    <dbReference type="NCBI Taxonomy" id="1472723"/>
    <lineage>
        <taxon>Bacteria</taxon>
        <taxon>Bacillati</taxon>
        <taxon>Actinomycetota</taxon>
        <taxon>Actinomycetes</taxon>
        <taxon>Streptosporangiales</taxon>
        <taxon>Nocardiopsidaceae</taxon>
        <taxon>Nocardiopsis</taxon>
    </lineage>
</organism>
<dbReference type="SUPFAM" id="SSF53850">
    <property type="entry name" value="Periplasmic binding protein-like II"/>
    <property type="match status" value="1"/>
</dbReference>
<dbReference type="EMBL" id="JACHDS010000001">
    <property type="protein sequence ID" value="MBB6174323.1"/>
    <property type="molecule type" value="Genomic_DNA"/>
</dbReference>
<evidence type="ECO:0000313" key="6">
    <source>
        <dbReference type="EMBL" id="MBB6174323.1"/>
    </source>
</evidence>
<dbReference type="Gene3D" id="3.40.190.10">
    <property type="entry name" value="Periplasmic binding protein-like II"/>
    <property type="match status" value="2"/>
</dbReference>
<name>A0A7W9YLE2_9ACTN</name>
<dbReference type="InterPro" id="IPR036390">
    <property type="entry name" value="WH_DNA-bd_sf"/>
</dbReference>
<evidence type="ECO:0000313" key="7">
    <source>
        <dbReference type="Proteomes" id="UP000546642"/>
    </source>
</evidence>
<keyword evidence="2" id="KW-0805">Transcription regulation</keyword>
<proteinExistence type="inferred from homology"/>
<reference evidence="6 7" key="1">
    <citation type="submission" date="2020-08" db="EMBL/GenBank/DDBJ databases">
        <title>Sequencing the genomes of 1000 actinobacteria strains.</title>
        <authorList>
            <person name="Klenk H.-P."/>
        </authorList>
    </citation>
    <scope>NUCLEOTIDE SEQUENCE [LARGE SCALE GENOMIC DNA]</scope>
    <source>
        <strain evidence="6 7">DSM 46659</strain>
    </source>
</reference>
<feature type="domain" description="HTH lysR-type" evidence="5">
    <location>
        <begin position="1"/>
        <end position="58"/>
    </location>
</feature>
<accession>A0A7W9YLE2</accession>
<comment type="similarity">
    <text evidence="1">Belongs to the LysR transcriptional regulatory family.</text>
</comment>
<dbReference type="InterPro" id="IPR000847">
    <property type="entry name" value="LysR_HTH_N"/>
</dbReference>
<evidence type="ECO:0000256" key="3">
    <source>
        <dbReference type="ARBA" id="ARBA00023125"/>
    </source>
</evidence>
<dbReference type="CDD" id="cd08414">
    <property type="entry name" value="PBP2_LTTR_aromatics_like"/>
    <property type="match status" value="1"/>
</dbReference>
<dbReference type="RefSeq" id="WP_184078283.1">
    <property type="nucleotide sequence ID" value="NZ_JACHDS010000001.1"/>
</dbReference>
<dbReference type="PROSITE" id="PS50931">
    <property type="entry name" value="HTH_LYSR"/>
    <property type="match status" value="1"/>
</dbReference>
<evidence type="ECO:0000259" key="5">
    <source>
        <dbReference type="PROSITE" id="PS50931"/>
    </source>
</evidence>
<dbReference type="PANTHER" id="PTHR30346:SF0">
    <property type="entry name" value="HCA OPERON TRANSCRIPTIONAL ACTIVATOR HCAR"/>
    <property type="match status" value="1"/>
</dbReference>
<protein>
    <submittedName>
        <fullName evidence="6">DNA-binding transcriptional LysR family regulator</fullName>
    </submittedName>
</protein>
<dbReference type="GO" id="GO:0003700">
    <property type="term" value="F:DNA-binding transcription factor activity"/>
    <property type="evidence" value="ECO:0007669"/>
    <property type="project" value="InterPro"/>
</dbReference>
<dbReference type="Gene3D" id="1.10.10.10">
    <property type="entry name" value="Winged helix-like DNA-binding domain superfamily/Winged helix DNA-binding domain"/>
    <property type="match status" value="1"/>
</dbReference>
<dbReference type="FunFam" id="1.10.10.10:FF:000001">
    <property type="entry name" value="LysR family transcriptional regulator"/>
    <property type="match status" value="1"/>
</dbReference>
<dbReference type="AlphaFoldDB" id="A0A7W9YLE2"/>
<dbReference type="InterPro" id="IPR036388">
    <property type="entry name" value="WH-like_DNA-bd_sf"/>
</dbReference>